<keyword evidence="2" id="KW-0812">Transmembrane</keyword>
<feature type="transmembrane region" description="Helical" evidence="2">
    <location>
        <begin position="64"/>
        <end position="87"/>
    </location>
</feature>
<keyword evidence="4" id="KW-1185">Reference proteome</keyword>
<keyword evidence="2" id="KW-0472">Membrane</keyword>
<dbReference type="EMBL" id="SGWX01000001">
    <property type="protein sequence ID" value="RZS62314.1"/>
    <property type="molecule type" value="Genomic_DNA"/>
</dbReference>
<accession>A0A4Q7M436</accession>
<reference evidence="3 4" key="1">
    <citation type="submission" date="2019-02" db="EMBL/GenBank/DDBJ databases">
        <title>Sequencing the genomes of 1000 actinobacteria strains.</title>
        <authorList>
            <person name="Klenk H.-P."/>
        </authorList>
    </citation>
    <scope>NUCLEOTIDE SEQUENCE [LARGE SCALE GENOMIC DNA]</scope>
    <source>
        <strain evidence="3 4">DSM 16932</strain>
    </source>
</reference>
<feature type="transmembrane region" description="Helical" evidence="2">
    <location>
        <begin position="99"/>
        <end position="124"/>
    </location>
</feature>
<comment type="caution">
    <text evidence="3">The sequence shown here is derived from an EMBL/GenBank/DDBJ whole genome shotgun (WGS) entry which is preliminary data.</text>
</comment>
<evidence type="ECO:0000313" key="4">
    <source>
        <dbReference type="Proteomes" id="UP000293852"/>
    </source>
</evidence>
<proteinExistence type="predicted"/>
<sequence length="138" mass="14701">MSDRGRVPPTEGPGLGRDRAGPARRYPGLVSTTPEPDIPEADDVEVRAVIDPAHVRRAPRYKGFFVVGVVAGLVLGLAVGLYMLATFDPARDQALSKPGVWLTVTVMGATALTTLIAGLAASVVDRRSIRRRDAKRSV</sequence>
<name>A0A4Q7M436_9MICO</name>
<protein>
    <submittedName>
        <fullName evidence="3">Uncharacterized protein</fullName>
    </submittedName>
</protein>
<evidence type="ECO:0000313" key="3">
    <source>
        <dbReference type="EMBL" id="RZS62314.1"/>
    </source>
</evidence>
<feature type="region of interest" description="Disordered" evidence="1">
    <location>
        <begin position="1"/>
        <end position="38"/>
    </location>
</feature>
<dbReference type="Proteomes" id="UP000293852">
    <property type="component" value="Unassembled WGS sequence"/>
</dbReference>
<keyword evidence="2" id="KW-1133">Transmembrane helix</keyword>
<evidence type="ECO:0000256" key="2">
    <source>
        <dbReference type="SAM" id="Phobius"/>
    </source>
</evidence>
<dbReference type="AlphaFoldDB" id="A0A4Q7M436"/>
<evidence type="ECO:0000256" key="1">
    <source>
        <dbReference type="SAM" id="MobiDB-lite"/>
    </source>
</evidence>
<organism evidence="3 4">
    <name type="scientific">Xylanimonas ulmi</name>
    <dbReference type="NCBI Taxonomy" id="228973"/>
    <lineage>
        <taxon>Bacteria</taxon>
        <taxon>Bacillati</taxon>
        <taxon>Actinomycetota</taxon>
        <taxon>Actinomycetes</taxon>
        <taxon>Micrococcales</taxon>
        <taxon>Promicromonosporaceae</taxon>
        <taxon>Xylanimonas</taxon>
    </lineage>
</organism>
<gene>
    <name evidence="3" type="ORF">EV386_2646</name>
</gene>